<feature type="compositionally biased region" description="Polar residues" evidence="1">
    <location>
        <begin position="72"/>
        <end position="85"/>
    </location>
</feature>
<feature type="region of interest" description="Disordered" evidence="1">
    <location>
        <begin position="65"/>
        <end position="85"/>
    </location>
</feature>
<name>A0A6J5N4T8_9CAUD</name>
<proteinExistence type="predicted"/>
<gene>
    <name evidence="2" type="ORF">UFOVP623_15</name>
</gene>
<accession>A0A6J5N4T8</accession>
<sequence length="333" mass="34606">MAYILGGGNSEGYGFEKAIANFAIKAVHESIGLVNTTSVVTPTQGNVFEIPIFAPITYQDYDPAGTGGNVSGDASEQNPALGQNSITASPTAAATAFDIFYGWTTAFNLAATLGSELGESFAEKVDQRVAKAFLSFKATVSNTNYATSADGFTRPSALGAMELILEGDTPTTPTAGFTATSVLQLVRNVKLNWKNARLPGSPVIVLDQNTQFRLLGELTGGAISQTTGANLSDLGNELLSSGKIENIYGCMVMFTTFLSTASRTVSGTASVSCKVGAYYGDQGIYTVMKQGLEIKMGEKPGGLQMWLTGVGYMGSGAGDLRRGGAVNIAQAAS</sequence>
<dbReference type="EMBL" id="LR796593">
    <property type="protein sequence ID" value="CAB4153387.1"/>
    <property type="molecule type" value="Genomic_DNA"/>
</dbReference>
<reference evidence="2" key="1">
    <citation type="submission" date="2020-04" db="EMBL/GenBank/DDBJ databases">
        <authorList>
            <person name="Chiriac C."/>
            <person name="Salcher M."/>
            <person name="Ghai R."/>
            <person name="Kavagutti S V."/>
        </authorList>
    </citation>
    <scope>NUCLEOTIDE SEQUENCE</scope>
</reference>
<evidence type="ECO:0000313" key="2">
    <source>
        <dbReference type="EMBL" id="CAB4153387.1"/>
    </source>
</evidence>
<evidence type="ECO:0000256" key="1">
    <source>
        <dbReference type="SAM" id="MobiDB-lite"/>
    </source>
</evidence>
<organism evidence="2">
    <name type="scientific">uncultured Caudovirales phage</name>
    <dbReference type="NCBI Taxonomy" id="2100421"/>
    <lineage>
        <taxon>Viruses</taxon>
        <taxon>Duplodnaviria</taxon>
        <taxon>Heunggongvirae</taxon>
        <taxon>Uroviricota</taxon>
        <taxon>Caudoviricetes</taxon>
        <taxon>Peduoviridae</taxon>
        <taxon>Maltschvirus</taxon>
        <taxon>Maltschvirus maltsch</taxon>
    </lineage>
</organism>
<protein>
    <submittedName>
        <fullName evidence="2">Uncharacterized protein</fullName>
    </submittedName>
</protein>